<keyword evidence="2" id="KW-1185">Reference proteome</keyword>
<evidence type="ECO:0000313" key="1">
    <source>
        <dbReference type="EMBL" id="KAJ5724942.1"/>
    </source>
</evidence>
<reference evidence="1" key="1">
    <citation type="journal article" date="2023" name="IMA Fungus">
        <title>Comparative genomic study of the Penicillium genus elucidates a diverse pangenome and 15 lateral gene transfer events.</title>
        <authorList>
            <person name="Petersen C."/>
            <person name="Sorensen T."/>
            <person name="Nielsen M.R."/>
            <person name="Sondergaard T.E."/>
            <person name="Sorensen J.L."/>
            <person name="Fitzpatrick D.A."/>
            <person name="Frisvad J.C."/>
            <person name="Nielsen K.L."/>
        </authorList>
    </citation>
    <scope>NUCLEOTIDE SEQUENCE</scope>
    <source>
        <strain evidence="1">IBT 17514</strain>
    </source>
</reference>
<dbReference type="AlphaFoldDB" id="A0AAD6HL16"/>
<organism evidence="1 2">
    <name type="scientific">Penicillium malachiteum</name>
    <dbReference type="NCBI Taxonomy" id="1324776"/>
    <lineage>
        <taxon>Eukaryota</taxon>
        <taxon>Fungi</taxon>
        <taxon>Dikarya</taxon>
        <taxon>Ascomycota</taxon>
        <taxon>Pezizomycotina</taxon>
        <taxon>Eurotiomycetes</taxon>
        <taxon>Eurotiomycetidae</taxon>
        <taxon>Eurotiales</taxon>
        <taxon>Aspergillaceae</taxon>
        <taxon>Penicillium</taxon>
    </lineage>
</organism>
<protein>
    <submittedName>
        <fullName evidence="1">Uncharacterized protein</fullName>
    </submittedName>
</protein>
<comment type="caution">
    <text evidence="1">The sequence shown here is derived from an EMBL/GenBank/DDBJ whole genome shotgun (WGS) entry which is preliminary data.</text>
</comment>
<evidence type="ECO:0000313" key="2">
    <source>
        <dbReference type="Proteomes" id="UP001215712"/>
    </source>
</evidence>
<sequence length="352" mass="41139">MISFIFMESIVITNSSCFVFSDTTTSTVVTSFSSRMMLKYSLLSMTVFLFKCLLEETLCVHASLEVPGPHQPLRLAYVHLGVQQQVQDRVGELERNRAVIADCVYLRVSNHDRVPPQVAEDGHVTPPPHYRDVVRVREPMHGHHPDHLLAGIRAWTRLHEHILVRAHLPEHTLRLDRLHAHGRVEVHVHVPLHARQHHRGRLVVRDHGHVRVRVVAHGLPQTRIPLHALEEGHVRPRAYIHLHRHPRVIIRDHHQVHEFIPLHVRADSLEDVGDRSCVRERGVARQYNRALAYRKMQHHYEILHLEHFDETLTTPIYVANQITYDDWLRHRRPIDKCAKLDDMSLYQVRNKT</sequence>
<proteinExistence type="predicted"/>
<reference evidence="1" key="2">
    <citation type="submission" date="2023-01" db="EMBL/GenBank/DDBJ databases">
        <authorList>
            <person name="Petersen C."/>
        </authorList>
    </citation>
    <scope>NUCLEOTIDE SEQUENCE</scope>
    <source>
        <strain evidence="1">IBT 17514</strain>
    </source>
</reference>
<accession>A0AAD6HL16</accession>
<gene>
    <name evidence="1" type="ORF">N7493_006670</name>
</gene>
<dbReference type="EMBL" id="JAQJAN010000008">
    <property type="protein sequence ID" value="KAJ5724942.1"/>
    <property type="molecule type" value="Genomic_DNA"/>
</dbReference>
<dbReference type="Proteomes" id="UP001215712">
    <property type="component" value="Unassembled WGS sequence"/>
</dbReference>
<name>A0AAD6HL16_9EURO</name>